<dbReference type="OrthoDB" id="9901365at2759"/>
<evidence type="ECO:0000313" key="4">
    <source>
        <dbReference type="Proteomes" id="UP000694394"/>
    </source>
</evidence>
<dbReference type="Ensembl" id="ENSMICT00000014835.3">
    <property type="protein sequence ID" value="ENSMICP00000013526.3"/>
    <property type="gene ID" value="ENSMICG00000014844.3"/>
</dbReference>
<reference evidence="3" key="2">
    <citation type="submission" date="2025-08" db="UniProtKB">
        <authorList>
            <consortium name="Ensembl"/>
        </authorList>
    </citation>
    <scope>IDENTIFICATION</scope>
</reference>
<keyword evidence="2" id="KW-0812">Transmembrane</keyword>
<keyword evidence="2" id="KW-0472">Membrane</keyword>
<feature type="region of interest" description="Disordered" evidence="1">
    <location>
        <begin position="183"/>
        <end position="213"/>
    </location>
</feature>
<evidence type="ECO:0000256" key="2">
    <source>
        <dbReference type="SAM" id="Phobius"/>
    </source>
</evidence>
<accession>A0A8B7FAJ4</accession>
<gene>
    <name evidence="3" type="primary">TMEM61</name>
</gene>
<dbReference type="PANTHER" id="PTHR37151">
    <property type="entry name" value="TRANSMEMBRANE PROTEIN 61"/>
    <property type="match status" value="1"/>
</dbReference>
<feature type="region of interest" description="Disordered" evidence="1">
    <location>
        <begin position="138"/>
        <end position="168"/>
    </location>
</feature>
<keyword evidence="2" id="KW-1133">Transmembrane helix</keyword>
<name>A0A8B7FAJ4_MICMU</name>
<keyword evidence="4" id="KW-1185">Reference proteome</keyword>
<evidence type="ECO:0000313" key="3">
    <source>
        <dbReference type="Ensembl" id="ENSMICP00000013526.3"/>
    </source>
</evidence>
<dbReference type="GeneID" id="105862977"/>
<dbReference type="Proteomes" id="UP000694394">
    <property type="component" value="Chromosome 2"/>
</dbReference>
<protein>
    <submittedName>
        <fullName evidence="3">Transmembrane protein 61</fullName>
    </submittedName>
</protein>
<reference evidence="3" key="3">
    <citation type="submission" date="2025-09" db="UniProtKB">
        <authorList>
            <consortium name="Ensembl"/>
        </authorList>
    </citation>
    <scope>IDENTIFICATION</scope>
</reference>
<dbReference type="RefSeq" id="XP_012605131.1">
    <property type="nucleotide sequence ID" value="XM_012749677.2"/>
</dbReference>
<dbReference type="EMBL" id="ABDC03001448">
    <property type="status" value="NOT_ANNOTATED_CDS"/>
    <property type="molecule type" value="Genomic_DNA"/>
</dbReference>
<organism evidence="3 4">
    <name type="scientific">Microcebus murinus</name>
    <name type="common">Gray mouse lemur</name>
    <name type="synonym">Lemur murinus</name>
    <dbReference type="NCBI Taxonomy" id="30608"/>
    <lineage>
        <taxon>Eukaryota</taxon>
        <taxon>Metazoa</taxon>
        <taxon>Chordata</taxon>
        <taxon>Craniata</taxon>
        <taxon>Vertebrata</taxon>
        <taxon>Euteleostomi</taxon>
        <taxon>Mammalia</taxon>
        <taxon>Eutheria</taxon>
        <taxon>Euarchontoglires</taxon>
        <taxon>Primates</taxon>
        <taxon>Strepsirrhini</taxon>
        <taxon>Lemuriformes</taxon>
        <taxon>Cheirogaleidae</taxon>
        <taxon>Microcebus</taxon>
    </lineage>
</organism>
<sequence length="213" mass="22780">MCHRRCVAPALRYCVTVSGTVVLVAGTLCFAWWSGGNAGAQTGLPAPPTEHPSAEAPRPLLRSVSLFCCATGGLLLLFGLLWSIRASVRGPPQWDPYHFSRDLYYLRVESSQKESCRSPRLAAVPTYEEATHCPLTEELLPPPACPTEEGPERGAWGDALLGTQPPWPPPSYESIALALGARAGETAPGAAFSRSDPSGPQRGKGEGSWQARK</sequence>
<dbReference type="Pfam" id="PF15105">
    <property type="entry name" value="TMEM61"/>
    <property type="match status" value="1"/>
</dbReference>
<feature type="transmembrane region" description="Helical" evidence="2">
    <location>
        <begin position="12"/>
        <end position="33"/>
    </location>
</feature>
<feature type="transmembrane region" description="Helical" evidence="2">
    <location>
        <begin position="64"/>
        <end position="84"/>
    </location>
</feature>
<dbReference type="PANTHER" id="PTHR37151:SF1">
    <property type="entry name" value="TRANSMEMBRANE PROTEIN 61"/>
    <property type="match status" value="1"/>
</dbReference>
<proteinExistence type="predicted"/>
<dbReference type="CTD" id="199964"/>
<dbReference type="GeneTree" id="ENSGT00390000007464"/>
<dbReference type="AlphaFoldDB" id="A0A8B7FAJ4"/>
<dbReference type="InterPro" id="IPR028164">
    <property type="entry name" value="TMEM61"/>
</dbReference>
<evidence type="ECO:0000256" key="1">
    <source>
        <dbReference type="SAM" id="MobiDB-lite"/>
    </source>
</evidence>
<reference evidence="3" key="1">
    <citation type="submission" date="2016-12" db="EMBL/GenBank/DDBJ databases">
        <title>Mouse lemur reference genome and diversity panel.</title>
        <authorList>
            <person name="Harris R."/>
            <person name="Larsen P."/>
            <person name="Liu Y."/>
            <person name="Hughes D.S."/>
            <person name="Murali S."/>
            <person name="Raveendran M."/>
            <person name="Korchina V."/>
            <person name="Wang M."/>
            <person name="Jhangiani S."/>
            <person name="Bandaranaike D."/>
            <person name="Bellair M."/>
            <person name="Blankenburg K."/>
            <person name="Chao H."/>
            <person name="Dahdouli M."/>
            <person name="Dinh H."/>
            <person name="Doddapaneni H."/>
            <person name="English A."/>
            <person name="Firestine M."/>
            <person name="Gnanaolivu R."/>
            <person name="Gross S."/>
            <person name="Hernandez B."/>
            <person name="Javaid M."/>
            <person name="Jayaseelan J."/>
            <person name="Jones J."/>
            <person name="Khan Z."/>
            <person name="Kovar C."/>
            <person name="Kurapati P."/>
            <person name="Le B."/>
            <person name="Lee S."/>
            <person name="Li M."/>
            <person name="Mathew T."/>
            <person name="Narasimhan A."/>
            <person name="Ngo D."/>
            <person name="Nguyen L."/>
            <person name="Okwuonu G."/>
            <person name="Ongeri F."/>
            <person name="Osuji N."/>
            <person name="Pu L.-L."/>
            <person name="Puazo M."/>
            <person name="Quiroz J."/>
            <person name="Raj R."/>
            <person name="Rajbhandari K."/>
            <person name="Reid J.G."/>
            <person name="Santibanez J."/>
            <person name="Sexton D."/>
            <person name="Skinner E."/>
            <person name="Vee V."/>
            <person name="Weissenberger G."/>
            <person name="Wu Y."/>
            <person name="Xin Y."/>
            <person name="Han Y."/>
            <person name="Campbell C."/>
            <person name="Brown A."/>
            <person name="Sullivan B."/>
            <person name="Shelton J."/>
            <person name="Brown S."/>
            <person name="Dudchenko O."/>
            <person name="Machol I."/>
            <person name="Durand N."/>
            <person name="Shamim M."/>
            <person name="Lieberman A."/>
            <person name="Muzny D.M."/>
            <person name="Richards S."/>
            <person name="Yoder A."/>
            <person name="Worley K.C."/>
            <person name="Rogers J."/>
            <person name="Gibbs R.A."/>
        </authorList>
    </citation>
    <scope>NUCLEOTIDE SEQUENCE [LARGE SCALE GENOMIC DNA]</scope>
</reference>
<dbReference type="KEGG" id="mmur:105862977"/>